<name>U5WD31_9ACTN</name>
<dbReference type="EMBL" id="CP006272">
    <property type="protein sequence ID" value="AGZ45930.1"/>
    <property type="molecule type" value="Genomic_DNA"/>
</dbReference>
<keyword evidence="2" id="KW-0812">Transmembrane</keyword>
<dbReference type="KEGG" id="afs:AFR_38380"/>
<dbReference type="AlphaFoldDB" id="U5WD31"/>
<dbReference type="PATRIC" id="fig|1246995.3.peg.7764"/>
<feature type="region of interest" description="Disordered" evidence="1">
    <location>
        <begin position="55"/>
        <end position="88"/>
    </location>
</feature>
<keyword evidence="4" id="KW-1185">Reference proteome</keyword>
<gene>
    <name evidence="3" type="ORF">AFR_38380</name>
</gene>
<dbReference type="STRING" id="1246995.AFR_38380"/>
<keyword evidence="2" id="KW-1133">Transmembrane helix</keyword>
<dbReference type="eggNOG" id="ENOG5031XF0">
    <property type="taxonomic scope" value="Bacteria"/>
</dbReference>
<feature type="compositionally biased region" description="Pro residues" evidence="1">
    <location>
        <begin position="60"/>
        <end position="85"/>
    </location>
</feature>
<feature type="transmembrane region" description="Helical" evidence="2">
    <location>
        <begin position="31"/>
        <end position="51"/>
    </location>
</feature>
<keyword evidence="2" id="KW-0472">Membrane</keyword>
<protein>
    <submittedName>
        <fullName evidence="3">Uncharacterized protein</fullName>
    </submittedName>
</protein>
<dbReference type="HOGENOM" id="CLU_1109580_0_0_11"/>
<reference evidence="3 4" key="1">
    <citation type="journal article" date="2014" name="J. Biotechnol.">
        <title>Complete genome sequence of the actinobacterium Actinoplanes friuliensis HAG 010964, producer of the lipopeptide antibiotic friulimycin.</title>
        <authorList>
            <person name="Ruckert C."/>
            <person name="Szczepanowski R."/>
            <person name="Albersmeier A."/>
            <person name="Goesmann A."/>
            <person name="Fischer N."/>
            <person name="Steinkamper A."/>
            <person name="Puhler A."/>
            <person name="Biener R."/>
            <person name="Schwartz D."/>
            <person name="Kalinowski J."/>
        </authorList>
    </citation>
    <scope>NUCLEOTIDE SEQUENCE [LARGE SCALE GENOMIC DNA]</scope>
    <source>
        <strain evidence="3 4">DSM 7358</strain>
    </source>
</reference>
<sequence>MDQGVSAAGLPDAVDGGQHRRRAPIVTGQRVGLIALLVAVAVATVAVPPLITPSGDKPAAAPPVPFSQPPSPSSPSKTPPSPSPAPRKALAACAPVAEGSSVEVTARPSCVVYGPAVGNGWRATGDGLKVIPGEFLPGRKERGLRVERTRPALDSTAMALVAATPVGLRSGDTLKLRVWGGREFGTVLRVGVTPGSGTVKLTAPAERWTSYSIKLADLTSRDRLSRIDLVVAADEVPNVTNFFLDDITLR</sequence>
<proteinExistence type="predicted"/>
<accession>U5WD31</accession>
<evidence type="ECO:0000313" key="4">
    <source>
        <dbReference type="Proteomes" id="UP000017746"/>
    </source>
</evidence>
<evidence type="ECO:0000256" key="1">
    <source>
        <dbReference type="SAM" id="MobiDB-lite"/>
    </source>
</evidence>
<evidence type="ECO:0000256" key="2">
    <source>
        <dbReference type="SAM" id="Phobius"/>
    </source>
</evidence>
<organism evidence="3 4">
    <name type="scientific">Actinoplanes friuliensis DSM 7358</name>
    <dbReference type="NCBI Taxonomy" id="1246995"/>
    <lineage>
        <taxon>Bacteria</taxon>
        <taxon>Bacillati</taxon>
        <taxon>Actinomycetota</taxon>
        <taxon>Actinomycetes</taxon>
        <taxon>Micromonosporales</taxon>
        <taxon>Micromonosporaceae</taxon>
        <taxon>Actinoplanes</taxon>
    </lineage>
</organism>
<evidence type="ECO:0000313" key="3">
    <source>
        <dbReference type="EMBL" id="AGZ45930.1"/>
    </source>
</evidence>
<dbReference type="Proteomes" id="UP000017746">
    <property type="component" value="Chromosome"/>
</dbReference>